<name>A0AAV9NTC1_9EURO</name>
<gene>
    <name evidence="1" type="ORF">LTR84_001251</name>
</gene>
<organism evidence="1 2">
    <name type="scientific">Exophiala bonariae</name>
    <dbReference type="NCBI Taxonomy" id="1690606"/>
    <lineage>
        <taxon>Eukaryota</taxon>
        <taxon>Fungi</taxon>
        <taxon>Dikarya</taxon>
        <taxon>Ascomycota</taxon>
        <taxon>Pezizomycotina</taxon>
        <taxon>Eurotiomycetes</taxon>
        <taxon>Chaetothyriomycetidae</taxon>
        <taxon>Chaetothyriales</taxon>
        <taxon>Herpotrichiellaceae</taxon>
        <taxon>Exophiala</taxon>
    </lineage>
</organism>
<sequence>MAQIQVINKSNYKEHHLVTLPAEALLPLAESSIRVQTTLFSLTTNNFTYVRFGDLVKWWDFHPLPPTTPAPYNDPEKYGRISCWGIGHVIESTTALVPEGTKIYGYIPIGTLPVTKRIEASDSPNYIMETTEHRAHLSELYNRYFIYRDNPESSSNDFAWDAAMKVLFETSYLINRFALAWDLEGHPPISPNGLGAWSVDDADLKDTILLVFAPSSKTAAAFAQQCRVLRPRNCQPHRLVGVGSDASKSLTEGFGWYDEVAVYSDDPIALVGEASIGSKSKVVIIDFGSRGIASASWANKLHGRVESIRCLLVGTSPTNSQGMRETIVAFPDKGATLCSAIALRSGAIQVIGPTTYFNDLDSAWDVFKKGGAIPGVTLKIGDGMNSFMKGWDDLASGKILSSTTLLFEV</sequence>
<dbReference type="RefSeq" id="XP_064712737.1">
    <property type="nucleotide sequence ID" value="XM_064844877.1"/>
</dbReference>
<dbReference type="InterPro" id="IPR021276">
    <property type="entry name" value="DUF2855"/>
</dbReference>
<comment type="caution">
    <text evidence="1">The sequence shown here is derived from an EMBL/GenBank/DDBJ whole genome shotgun (WGS) entry which is preliminary data.</text>
</comment>
<proteinExistence type="predicted"/>
<dbReference type="Proteomes" id="UP001358417">
    <property type="component" value="Unassembled WGS sequence"/>
</dbReference>
<dbReference type="GeneID" id="89969473"/>
<keyword evidence="2" id="KW-1185">Reference proteome</keyword>
<dbReference type="AlphaFoldDB" id="A0AAV9NTC1"/>
<evidence type="ECO:0000313" key="1">
    <source>
        <dbReference type="EMBL" id="KAK5065413.1"/>
    </source>
</evidence>
<dbReference type="EMBL" id="JAVRRD010000001">
    <property type="protein sequence ID" value="KAK5065413.1"/>
    <property type="molecule type" value="Genomic_DNA"/>
</dbReference>
<accession>A0AAV9NTC1</accession>
<dbReference type="Pfam" id="PF11017">
    <property type="entry name" value="DUF2855"/>
    <property type="match status" value="1"/>
</dbReference>
<reference evidence="1 2" key="1">
    <citation type="submission" date="2023-08" db="EMBL/GenBank/DDBJ databases">
        <title>Black Yeasts Isolated from many extreme environments.</title>
        <authorList>
            <person name="Coleine C."/>
            <person name="Stajich J.E."/>
            <person name="Selbmann L."/>
        </authorList>
    </citation>
    <scope>NUCLEOTIDE SEQUENCE [LARGE SCALE GENOMIC DNA]</scope>
    <source>
        <strain evidence="1 2">CCFEE 5792</strain>
    </source>
</reference>
<protein>
    <submittedName>
        <fullName evidence="1">Uncharacterized protein</fullName>
    </submittedName>
</protein>
<evidence type="ECO:0000313" key="2">
    <source>
        <dbReference type="Proteomes" id="UP001358417"/>
    </source>
</evidence>